<dbReference type="OrthoDB" id="18193at2759"/>
<name>A0A8E2DVI7_9APHY</name>
<dbReference type="PANTHER" id="PTHR47284">
    <property type="entry name" value="FATTY-ACID-BINDING PROTEIN 2"/>
    <property type="match status" value="1"/>
</dbReference>
<feature type="domain" description="Chalcone isomerase" evidence="1">
    <location>
        <begin position="147"/>
        <end position="277"/>
    </location>
</feature>
<dbReference type="GO" id="GO:0016872">
    <property type="term" value="F:intramolecular lyase activity"/>
    <property type="evidence" value="ECO:0007669"/>
    <property type="project" value="InterPro"/>
</dbReference>
<sequence length="286" mass="31455">MSGLFQTRFASLSSRWHQNVRPLTRRLHSVRAGTSSARPHRLASPLLLGAVTALSAAVILNSTVHLDAEPKSKLEEVTEEDVVVDPATSIAFPKTLRIPSKAPLPTFSLVGVGVRTVSFLGIKVYSIGFYADLSNPNIRVSSSASPEEKIDAIIRNSACVMRIVPTRSTSYGHLRDGFMRALQARLLLTKQREPLTPDEELLAQSALRKFKTAFPNTPLAKHEPLEILVTAPPEDPKQARPLIIRDMGSVQNDWLAREFLLAYFEGNGISPPLKQSVSENLKDFGN</sequence>
<feature type="domain" description="Chalcone isomerase" evidence="1">
    <location>
        <begin position="106"/>
        <end position="133"/>
    </location>
</feature>
<evidence type="ECO:0000313" key="2">
    <source>
        <dbReference type="EMBL" id="OCH96670.1"/>
    </source>
</evidence>
<dbReference type="Pfam" id="PF16035">
    <property type="entry name" value="Chalcone_2"/>
    <property type="match status" value="2"/>
</dbReference>
<gene>
    <name evidence="2" type="ORF">OBBRIDRAFT_787236</name>
</gene>
<dbReference type="InterPro" id="IPR016088">
    <property type="entry name" value="Chalcone_isomerase_3-sand"/>
</dbReference>
<dbReference type="Gene3D" id="3.50.70.10">
    <property type="match status" value="1"/>
</dbReference>
<dbReference type="Proteomes" id="UP000250043">
    <property type="component" value="Unassembled WGS sequence"/>
</dbReference>
<evidence type="ECO:0000259" key="1">
    <source>
        <dbReference type="Pfam" id="PF16035"/>
    </source>
</evidence>
<dbReference type="EMBL" id="KV722330">
    <property type="protein sequence ID" value="OCH96670.1"/>
    <property type="molecule type" value="Genomic_DNA"/>
</dbReference>
<evidence type="ECO:0000313" key="3">
    <source>
        <dbReference type="Proteomes" id="UP000250043"/>
    </source>
</evidence>
<protein>
    <recommendedName>
        <fullName evidence="1">Chalcone isomerase domain-containing protein</fullName>
    </recommendedName>
</protein>
<reference evidence="2 3" key="1">
    <citation type="submission" date="2016-07" db="EMBL/GenBank/DDBJ databases">
        <title>Draft genome of the white-rot fungus Obba rivulosa 3A-2.</title>
        <authorList>
            <consortium name="DOE Joint Genome Institute"/>
            <person name="Miettinen O."/>
            <person name="Riley R."/>
            <person name="Acob R."/>
            <person name="Barry K."/>
            <person name="Cullen D."/>
            <person name="De Vries R."/>
            <person name="Hainaut M."/>
            <person name="Hatakka A."/>
            <person name="Henrissat B."/>
            <person name="Hilden K."/>
            <person name="Kuo R."/>
            <person name="Labutti K."/>
            <person name="Lipzen A."/>
            <person name="Makela M.R."/>
            <person name="Sandor L."/>
            <person name="Spatafora J.W."/>
            <person name="Grigoriev I.V."/>
            <person name="Hibbett D.S."/>
        </authorList>
    </citation>
    <scope>NUCLEOTIDE SEQUENCE [LARGE SCALE GENOMIC DNA]</scope>
    <source>
        <strain evidence="2 3">3A-2</strain>
    </source>
</reference>
<dbReference type="InterPro" id="IPR016087">
    <property type="entry name" value="Chalcone_isomerase"/>
</dbReference>
<proteinExistence type="predicted"/>
<dbReference type="SUPFAM" id="SSF54626">
    <property type="entry name" value="Chalcone isomerase"/>
    <property type="match status" value="1"/>
</dbReference>
<organism evidence="2 3">
    <name type="scientific">Obba rivulosa</name>
    <dbReference type="NCBI Taxonomy" id="1052685"/>
    <lineage>
        <taxon>Eukaryota</taxon>
        <taxon>Fungi</taxon>
        <taxon>Dikarya</taxon>
        <taxon>Basidiomycota</taxon>
        <taxon>Agaricomycotina</taxon>
        <taxon>Agaricomycetes</taxon>
        <taxon>Polyporales</taxon>
        <taxon>Gelatoporiaceae</taxon>
        <taxon>Obba</taxon>
    </lineage>
</organism>
<dbReference type="PANTHER" id="PTHR47284:SF3">
    <property type="entry name" value="FATTY-ACID-BINDING PROTEIN 2"/>
    <property type="match status" value="1"/>
</dbReference>
<keyword evidence="3" id="KW-1185">Reference proteome</keyword>
<dbReference type="AlphaFoldDB" id="A0A8E2DVI7"/>
<accession>A0A8E2DVI7</accession>
<dbReference type="InterPro" id="IPR036298">
    <property type="entry name" value="Chalcone_isomerase_sf"/>
</dbReference>